<keyword evidence="1" id="KW-0812">Transmembrane</keyword>
<protein>
    <submittedName>
        <fullName evidence="2">Uncharacterized protein</fullName>
    </submittedName>
</protein>
<dbReference type="HOGENOM" id="CLU_2726601_0_0_1"/>
<evidence type="ECO:0000313" key="3">
    <source>
        <dbReference type="Proteomes" id="UP000026962"/>
    </source>
</evidence>
<sequence>MVEDMDIVVVMASLGMVAVMVLAMAVGDLDPDMVAGTVAQDMMDCCSGYGGSGPGYGSGYGSSGYGPCVQVT</sequence>
<accession>A0A0E0LAZ9</accession>
<dbReference type="EnsemblPlants" id="OPUNC06G11980.1">
    <property type="protein sequence ID" value="OPUNC06G11980.1"/>
    <property type="gene ID" value="OPUNC06G11980"/>
</dbReference>
<evidence type="ECO:0000313" key="2">
    <source>
        <dbReference type="EnsemblPlants" id="OPUNC06G11980.1"/>
    </source>
</evidence>
<keyword evidence="3" id="KW-1185">Reference proteome</keyword>
<feature type="transmembrane region" description="Helical" evidence="1">
    <location>
        <begin position="7"/>
        <end position="26"/>
    </location>
</feature>
<reference evidence="2" key="1">
    <citation type="submission" date="2015-04" db="UniProtKB">
        <authorList>
            <consortium name="EnsemblPlants"/>
        </authorList>
    </citation>
    <scope>IDENTIFICATION</scope>
</reference>
<name>A0A0E0LAZ9_ORYPU</name>
<dbReference type="Proteomes" id="UP000026962">
    <property type="component" value="Chromosome 6"/>
</dbReference>
<keyword evidence="1" id="KW-0472">Membrane</keyword>
<dbReference type="Gramene" id="OPUNC06G11980.1">
    <property type="protein sequence ID" value="OPUNC06G11980.1"/>
    <property type="gene ID" value="OPUNC06G11980"/>
</dbReference>
<keyword evidence="1" id="KW-1133">Transmembrane helix</keyword>
<reference evidence="2" key="2">
    <citation type="submission" date="2018-05" db="EMBL/GenBank/DDBJ databases">
        <title>OpunRS2 (Oryza punctata Reference Sequence Version 2).</title>
        <authorList>
            <person name="Zhang J."/>
            <person name="Kudrna D."/>
            <person name="Lee S."/>
            <person name="Talag J."/>
            <person name="Welchert J."/>
            <person name="Wing R.A."/>
        </authorList>
    </citation>
    <scope>NUCLEOTIDE SEQUENCE [LARGE SCALE GENOMIC DNA]</scope>
</reference>
<dbReference type="AlphaFoldDB" id="A0A0E0LAZ9"/>
<evidence type="ECO:0000256" key="1">
    <source>
        <dbReference type="SAM" id="Phobius"/>
    </source>
</evidence>
<proteinExistence type="predicted"/>
<organism evidence="2">
    <name type="scientific">Oryza punctata</name>
    <name type="common">Red rice</name>
    <dbReference type="NCBI Taxonomy" id="4537"/>
    <lineage>
        <taxon>Eukaryota</taxon>
        <taxon>Viridiplantae</taxon>
        <taxon>Streptophyta</taxon>
        <taxon>Embryophyta</taxon>
        <taxon>Tracheophyta</taxon>
        <taxon>Spermatophyta</taxon>
        <taxon>Magnoliopsida</taxon>
        <taxon>Liliopsida</taxon>
        <taxon>Poales</taxon>
        <taxon>Poaceae</taxon>
        <taxon>BOP clade</taxon>
        <taxon>Oryzoideae</taxon>
        <taxon>Oryzeae</taxon>
        <taxon>Oryzinae</taxon>
        <taxon>Oryza</taxon>
    </lineage>
</organism>